<protein>
    <submittedName>
        <fullName evidence="3">Predicted protein</fullName>
    </submittedName>
</protein>
<evidence type="ECO:0000313" key="4">
    <source>
        <dbReference type="Proteomes" id="UP000002668"/>
    </source>
</evidence>
<dbReference type="InParanoid" id="E4ZHU8"/>
<dbReference type="GeneID" id="13284492"/>
<gene>
    <name evidence="3" type="ORF">LEMA_P059650.1</name>
</gene>
<accession>E4ZHU8</accession>
<keyword evidence="2" id="KW-1133">Transmembrane helix</keyword>
<evidence type="ECO:0000256" key="2">
    <source>
        <dbReference type="SAM" id="Phobius"/>
    </source>
</evidence>
<proteinExistence type="predicted"/>
<evidence type="ECO:0000256" key="1">
    <source>
        <dbReference type="SAM" id="MobiDB-lite"/>
    </source>
</evidence>
<feature type="transmembrane region" description="Helical" evidence="2">
    <location>
        <begin position="191"/>
        <end position="213"/>
    </location>
</feature>
<keyword evidence="4" id="KW-1185">Reference proteome</keyword>
<dbReference type="AlphaFoldDB" id="E4ZHU8"/>
<feature type="region of interest" description="Disordered" evidence="1">
    <location>
        <begin position="224"/>
        <end position="250"/>
    </location>
</feature>
<dbReference type="HOGENOM" id="CLU_987186_0_0_1"/>
<feature type="transmembrane region" description="Helical" evidence="2">
    <location>
        <begin position="98"/>
        <end position="118"/>
    </location>
</feature>
<reference evidence="4" key="1">
    <citation type="journal article" date="2011" name="Nat. Commun.">
        <title>Effector diversification within compartments of the Leptosphaeria maculans genome affected by Repeat-Induced Point mutations.</title>
        <authorList>
            <person name="Rouxel T."/>
            <person name="Grandaubert J."/>
            <person name="Hane J.K."/>
            <person name="Hoede C."/>
            <person name="van de Wouw A.P."/>
            <person name="Couloux A."/>
            <person name="Dominguez V."/>
            <person name="Anthouard V."/>
            <person name="Bally P."/>
            <person name="Bourras S."/>
            <person name="Cozijnsen A.J."/>
            <person name="Ciuffetti L.M."/>
            <person name="Degrave A."/>
            <person name="Dilmaghani A."/>
            <person name="Duret L."/>
            <person name="Fudal I."/>
            <person name="Goodwin S.B."/>
            <person name="Gout L."/>
            <person name="Glaser N."/>
            <person name="Linglin J."/>
            <person name="Kema G.H.J."/>
            <person name="Lapalu N."/>
            <person name="Lawrence C.B."/>
            <person name="May K."/>
            <person name="Meyer M."/>
            <person name="Ollivier B."/>
            <person name="Poulain J."/>
            <person name="Schoch C.L."/>
            <person name="Simon A."/>
            <person name="Spatafora J.W."/>
            <person name="Stachowiak A."/>
            <person name="Turgeon B.G."/>
            <person name="Tyler B.M."/>
            <person name="Vincent D."/>
            <person name="Weissenbach J."/>
            <person name="Amselem J."/>
            <person name="Quesneville H."/>
            <person name="Oliver R.P."/>
            <person name="Wincker P."/>
            <person name="Balesdent M.-H."/>
            <person name="Howlett B.J."/>
        </authorList>
    </citation>
    <scope>NUCLEOTIDE SEQUENCE [LARGE SCALE GENOMIC DNA]</scope>
    <source>
        <strain evidence="4">JN3 / isolate v23.1.3 / race Av1-4-5-6-7-8</strain>
    </source>
</reference>
<sequence length="282" mass="31713">MPRTRISLAFLGGRSKRWPGSSRHIRWLVMFIAILGGIQTLTCVSLASLWVYTSDIAECLATREGTEIIEKSYPVIYANIKKPEMVIPVQAFINFDIFYYKVIAIPIVLGTLLMGLVHCHYSVGIRNSHAILFATLIVAGYGILAWQLAMLRDSNHATTEAYKWCWATERKMWYLEWKPASSKQLRTYCTWMSGVIGLLLIAYIGLAFIAVSLNRTNSRLEAQDMHMEERSRQSNNVENQHESDEAPLMGSQEIGILRSASSVSTDTRSGITFPEAAVQAND</sequence>
<keyword evidence="2" id="KW-0472">Membrane</keyword>
<dbReference type="VEuPathDB" id="FungiDB:LEMA_P059650.1"/>
<dbReference type="Proteomes" id="UP000002668">
    <property type="component" value="Genome"/>
</dbReference>
<keyword evidence="2" id="KW-0812">Transmembrane</keyword>
<feature type="transmembrane region" description="Helical" evidence="2">
    <location>
        <begin position="130"/>
        <end position="149"/>
    </location>
</feature>
<organism evidence="4">
    <name type="scientific">Leptosphaeria maculans (strain JN3 / isolate v23.1.3 / race Av1-4-5-6-7-8)</name>
    <name type="common">Blackleg fungus</name>
    <name type="synonym">Phoma lingam</name>
    <dbReference type="NCBI Taxonomy" id="985895"/>
    <lineage>
        <taxon>Eukaryota</taxon>
        <taxon>Fungi</taxon>
        <taxon>Dikarya</taxon>
        <taxon>Ascomycota</taxon>
        <taxon>Pezizomycotina</taxon>
        <taxon>Dothideomycetes</taxon>
        <taxon>Pleosporomycetidae</taxon>
        <taxon>Pleosporales</taxon>
        <taxon>Pleosporineae</taxon>
        <taxon>Leptosphaeriaceae</taxon>
        <taxon>Plenodomus</taxon>
        <taxon>Plenodomus lingam/Leptosphaeria maculans species complex</taxon>
    </lineage>
</organism>
<feature type="transmembrane region" description="Helical" evidence="2">
    <location>
        <begin position="27"/>
        <end position="52"/>
    </location>
</feature>
<dbReference type="EMBL" id="FP929065">
    <property type="protein sequence ID" value="CBX90931.1"/>
    <property type="molecule type" value="Genomic_DNA"/>
</dbReference>
<name>E4ZHU8_LEPMJ</name>
<evidence type="ECO:0000313" key="3">
    <source>
        <dbReference type="EMBL" id="CBX90931.1"/>
    </source>
</evidence>